<evidence type="ECO:0000313" key="1">
    <source>
        <dbReference type="EMBL" id="ROQ53319.1"/>
    </source>
</evidence>
<protein>
    <recommendedName>
        <fullName evidence="3">N-acetyltransferase</fullName>
    </recommendedName>
</protein>
<dbReference type="AlphaFoldDB" id="A0A9X8EJW1"/>
<dbReference type="Proteomes" id="UP000269115">
    <property type="component" value="Unassembled WGS sequence"/>
</dbReference>
<evidence type="ECO:0000313" key="2">
    <source>
        <dbReference type="Proteomes" id="UP000269115"/>
    </source>
</evidence>
<dbReference type="Gene3D" id="3.40.630.30">
    <property type="match status" value="1"/>
</dbReference>
<evidence type="ECO:0008006" key="3">
    <source>
        <dbReference type="Google" id="ProtNLM"/>
    </source>
</evidence>
<dbReference type="InterPro" id="IPR016181">
    <property type="entry name" value="Acyl_CoA_acyltransferase"/>
</dbReference>
<name>A0A9X8EJW1_PSEPU</name>
<dbReference type="EMBL" id="RJUR01000011">
    <property type="protein sequence ID" value="ROQ53319.1"/>
    <property type="molecule type" value="Genomic_DNA"/>
</dbReference>
<proteinExistence type="predicted"/>
<accession>A0A9X8EJW1</accession>
<sequence length="230" mass="26535">MQLIEIAHQRIRQKGLLRALRPLWRRYIFSHWQLVWLQRSPLAPVAAQRRRTCPPVRLVAITPHNTEAFSRYFPGQVQAMTDLAEQGHTGHMYVDSHGNAVAMVWASTRDYHDRHYYGCTFPVQPGEYFQFAGEVDRAYFGTGLSTQAQLDLWSAMLAKGCTRIVNVVALDNVQAVKMHLQLDYQEQGRITHAYRVFGCWRFSRTTHYSGKRLAHLAPRARPRAPDTFIA</sequence>
<gene>
    <name evidence="1" type="ORF">EDF85_1076</name>
</gene>
<reference evidence="1 2" key="1">
    <citation type="submission" date="2018-11" db="EMBL/GenBank/DDBJ databases">
        <title>Genomic analyses of the natural microbiome of Caenorhabditis elegans.</title>
        <authorList>
            <person name="Samuel B."/>
        </authorList>
    </citation>
    <scope>NUCLEOTIDE SEQUENCE [LARGE SCALE GENOMIC DNA]</scope>
    <source>
        <strain evidence="1 2">BIGb0473</strain>
    </source>
</reference>
<organism evidence="1 2">
    <name type="scientific">Pseudomonas putida</name>
    <name type="common">Arthrobacter siderocapsulatus</name>
    <dbReference type="NCBI Taxonomy" id="303"/>
    <lineage>
        <taxon>Bacteria</taxon>
        <taxon>Pseudomonadati</taxon>
        <taxon>Pseudomonadota</taxon>
        <taxon>Gammaproteobacteria</taxon>
        <taxon>Pseudomonadales</taxon>
        <taxon>Pseudomonadaceae</taxon>
        <taxon>Pseudomonas</taxon>
    </lineage>
</organism>
<dbReference type="RefSeq" id="WP_123752492.1">
    <property type="nucleotide sequence ID" value="NZ_RJUR01000011.1"/>
</dbReference>
<dbReference type="SUPFAM" id="SSF55729">
    <property type="entry name" value="Acyl-CoA N-acyltransferases (Nat)"/>
    <property type="match status" value="1"/>
</dbReference>
<comment type="caution">
    <text evidence="1">The sequence shown here is derived from an EMBL/GenBank/DDBJ whole genome shotgun (WGS) entry which is preliminary data.</text>
</comment>